<dbReference type="AlphaFoldDB" id="A0A8H3PIM3"/>
<dbReference type="EMBL" id="BLKC01000084">
    <property type="protein sequence ID" value="GFF50597.1"/>
    <property type="molecule type" value="Genomic_DNA"/>
</dbReference>
<comment type="caution">
    <text evidence="1">The sequence shown here is derived from an EMBL/GenBank/DDBJ whole genome shotgun (WGS) entry which is preliminary data.</text>
</comment>
<proteinExistence type="predicted"/>
<protein>
    <submittedName>
        <fullName evidence="1">Uncharacterized protein</fullName>
    </submittedName>
</protein>
<evidence type="ECO:0000313" key="2">
    <source>
        <dbReference type="Proteomes" id="UP000465221"/>
    </source>
</evidence>
<name>A0A8H3PIM3_9EURO</name>
<accession>A0A8H3PIM3</accession>
<evidence type="ECO:0000313" key="1">
    <source>
        <dbReference type="EMBL" id="GFF50597.1"/>
    </source>
</evidence>
<reference evidence="1 2" key="1">
    <citation type="submission" date="2020-01" db="EMBL/GenBank/DDBJ databases">
        <title>Draft genome sequence of Aspergillus udagawae IFM 46972.</title>
        <authorList>
            <person name="Takahashi H."/>
            <person name="Yaguchi T."/>
        </authorList>
    </citation>
    <scope>NUCLEOTIDE SEQUENCE [LARGE SCALE GENOMIC DNA]</scope>
    <source>
        <strain evidence="1 2">IFM 46972</strain>
    </source>
</reference>
<organism evidence="1 2">
    <name type="scientific">Aspergillus udagawae</name>
    <dbReference type="NCBI Taxonomy" id="91492"/>
    <lineage>
        <taxon>Eukaryota</taxon>
        <taxon>Fungi</taxon>
        <taxon>Dikarya</taxon>
        <taxon>Ascomycota</taxon>
        <taxon>Pezizomycotina</taxon>
        <taxon>Eurotiomycetes</taxon>
        <taxon>Eurotiomycetidae</taxon>
        <taxon>Eurotiales</taxon>
        <taxon>Aspergillaceae</taxon>
        <taxon>Aspergillus</taxon>
        <taxon>Aspergillus subgen. Fumigati</taxon>
    </lineage>
</organism>
<dbReference type="Proteomes" id="UP000465221">
    <property type="component" value="Unassembled WGS sequence"/>
</dbReference>
<sequence>MALGETSPHSLKRRGSLGLAMGLYKDEQPEFGCYHITDPNGSAYPHVKPTMYNNLVATDSSHLGRVATDSVNHAYAVLEAAVHSPDGLIATIVLIISLMRLQARVVGACFDAEYLVLRPTKAYDFSHGSPRLSKYLPSGI</sequence>
<gene>
    <name evidence="1" type="ORF">IFM46972_09086</name>
</gene>